<dbReference type="RefSeq" id="WP_265267954.1">
    <property type="nucleotide sequence ID" value="NZ_JANFAV010000002.1"/>
</dbReference>
<dbReference type="EMBL" id="JANFAV010000002">
    <property type="protein sequence ID" value="MCW6533932.1"/>
    <property type="molecule type" value="Genomic_DNA"/>
</dbReference>
<dbReference type="AlphaFoldDB" id="A0AA41Z4J6"/>
<dbReference type="Proteomes" id="UP001165565">
    <property type="component" value="Unassembled WGS sequence"/>
</dbReference>
<dbReference type="Pfam" id="PF13591">
    <property type="entry name" value="MerR_2"/>
    <property type="match status" value="1"/>
</dbReference>
<gene>
    <name evidence="1" type="ORF">NEE01_03960</name>
</gene>
<protein>
    <submittedName>
        <fullName evidence="1">Chaperone modulator CbpM</fullName>
    </submittedName>
</protein>
<comment type="caution">
    <text evidence="1">The sequence shown here is derived from an EMBL/GenBank/DDBJ whole genome shotgun (WGS) entry which is preliminary data.</text>
</comment>
<organism evidence="1 2">
    <name type="scientific">Sphingomonas lycopersici</name>
    <dbReference type="NCBI Taxonomy" id="2951807"/>
    <lineage>
        <taxon>Bacteria</taxon>
        <taxon>Pseudomonadati</taxon>
        <taxon>Pseudomonadota</taxon>
        <taxon>Alphaproteobacteria</taxon>
        <taxon>Sphingomonadales</taxon>
        <taxon>Sphingomonadaceae</taxon>
        <taxon>Sphingomonas</taxon>
    </lineage>
</organism>
<proteinExistence type="predicted"/>
<sequence length="114" mass="13527">MTIDTDEFLARSGIDMRLLQQWIEREWLRPDRRDAALILSELDAARARLIRDLKGDFGVNDEGVEIVLHLVDQIHGLRRVLMELRRDMRTTRRSTIRRTRVRKVGQIAAKRRRP</sequence>
<name>A0AA41Z4J6_9SPHN</name>
<accession>A0AA41Z4J6</accession>
<reference evidence="1" key="1">
    <citation type="submission" date="2022-06" db="EMBL/GenBank/DDBJ databases">
        <title>Sphingomonas sp. nov. isolated from rhizosphere soil of tomato.</title>
        <authorList>
            <person name="Dong H."/>
            <person name="Gao R."/>
        </authorList>
    </citation>
    <scope>NUCLEOTIDE SEQUENCE</scope>
    <source>
        <strain evidence="1">MMSM24</strain>
    </source>
</reference>
<dbReference type="Gene3D" id="1.10.1660.10">
    <property type="match status" value="1"/>
</dbReference>
<keyword evidence="2" id="KW-1185">Reference proteome</keyword>
<evidence type="ECO:0000313" key="2">
    <source>
        <dbReference type="Proteomes" id="UP001165565"/>
    </source>
</evidence>
<evidence type="ECO:0000313" key="1">
    <source>
        <dbReference type="EMBL" id="MCW6533932.1"/>
    </source>
</evidence>